<evidence type="ECO:0000256" key="6">
    <source>
        <dbReference type="ARBA" id="ARBA00022989"/>
    </source>
</evidence>
<evidence type="ECO:0000256" key="8">
    <source>
        <dbReference type="SAM" id="Phobius"/>
    </source>
</evidence>
<feature type="transmembrane region" description="Helical" evidence="8">
    <location>
        <begin position="102"/>
        <end position="123"/>
    </location>
</feature>
<dbReference type="InterPro" id="IPR004268">
    <property type="entry name" value="MurJ"/>
</dbReference>
<reference evidence="9 10" key="1">
    <citation type="submission" date="2020-10" db="EMBL/GenBank/DDBJ databases">
        <title>Sequencing the genomes of 1000 actinobacteria strains.</title>
        <authorList>
            <person name="Klenk H.-P."/>
        </authorList>
    </citation>
    <scope>NUCLEOTIDE SEQUENCE [LARGE SCALE GENOMIC DNA]</scope>
    <source>
        <strain evidence="9 10">DSM 15666</strain>
    </source>
</reference>
<keyword evidence="4" id="KW-0133">Cell shape</keyword>
<feature type="transmembrane region" description="Helical" evidence="8">
    <location>
        <begin position="458"/>
        <end position="477"/>
    </location>
</feature>
<sequence>MSRRGGGADGAGRSGGWSVSRAALVVTALTAASTLLGLLRDVVIAAVYGAGAQLDAYLVAQGLMSIVLGLVADAVSRSATPRVAREAAGETGQCRGHRGFDVALTVTLVVLGLAAVIVGLLAGPVTSLIAPGFSAEQSDVAASLTRVMLLATVLVAGTDMIASLVQAHGRFAWSSLEGVPFNIIMILAASLFGPEHGVLALAVGFVVGSAARLGMQLPPVRRLRIPLRARVSLRDPGFLEIARLVPPMLVGTAVVNVNTLVDRAVGSTLQDGAITALSFGWRLIHLPETLVITALLVPLYPAISAAAADRGEVRRLVRQGMSVMVTVLTPLAVVLVLAARPVVDLAFGHGVFDADAVTDTAIAVSWYAPALLALGCRQIVVRASYAVGDSVSPVVVAVLAMVVNVVGDILLAPVMGIAGIAAATTASLVLAAVLNMWLLHARHRGIDLRAASGLLGRAVLLGFLALGAGYALSTAHWMPGNLMPVGAGPGATASSAALGAVLIAAVVAGVYVLGLLLLRAPERWVLTRAVNLLRRSR</sequence>
<feature type="transmembrane region" description="Helical" evidence="8">
    <location>
        <begin position="320"/>
        <end position="340"/>
    </location>
</feature>
<evidence type="ECO:0000256" key="3">
    <source>
        <dbReference type="ARBA" id="ARBA00022692"/>
    </source>
</evidence>
<dbReference type="NCBIfam" id="TIGR01695">
    <property type="entry name" value="murJ_mviN"/>
    <property type="match status" value="1"/>
</dbReference>
<feature type="transmembrane region" description="Helical" evidence="8">
    <location>
        <begin position="143"/>
        <end position="164"/>
    </location>
</feature>
<keyword evidence="10" id="KW-1185">Reference proteome</keyword>
<keyword evidence="5" id="KW-0573">Peptidoglycan synthesis</keyword>
<feature type="transmembrane region" description="Helical" evidence="8">
    <location>
        <begin position="497"/>
        <end position="518"/>
    </location>
</feature>
<keyword evidence="3 8" id="KW-0812">Transmembrane</keyword>
<evidence type="ECO:0000256" key="7">
    <source>
        <dbReference type="ARBA" id="ARBA00023136"/>
    </source>
</evidence>
<dbReference type="Pfam" id="PF03023">
    <property type="entry name" value="MurJ"/>
    <property type="match status" value="1"/>
</dbReference>
<feature type="transmembrane region" description="Helical" evidence="8">
    <location>
        <begin position="171"/>
        <end position="192"/>
    </location>
</feature>
<keyword evidence="6 8" id="KW-1133">Transmembrane helix</keyword>
<comment type="subcellular location">
    <subcellularLocation>
        <location evidence="1">Cell membrane</location>
        <topology evidence="1">Multi-pass membrane protein</topology>
    </subcellularLocation>
</comment>
<evidence type="ECO:0000256" key="5">
    <source>
        <dbReference type="ARBA" id="ARBA00022984"/>
    </source>
</evidence>
<dbReference type="EMBL" id="JADBED010000001">
    <property type="protein sequence ID" value="MBE1523700.1"/>
    <property type="molecule type" value="Genomic_DNA"/>
</dbReference>
<keyword evidence="2" id="KW-1003">Cell membrane</keyword>
<accession>A0ABR9JCN6</accession>
<protein>
    <submittedName>
        <fullName evidence="9">Peptidoglycan lipid II flippase</fullName>
    </submittedName>
</protein>
<evidence type="ECO:0000313" key="9">
    <source>
        <dbReference type="EMBL" id="MBE1523700.1"/>
    </source>
</evidence>
<keyword evidence="7 8" id="KW-0472">Membrane</keyword>
<evidence type="ECO:0000256" key="1">
    <source>
        <dbReference type="ARBA" id="ARBA00004651"/>
    </source>
</evidence>
<comment type="caution">
    <text evidence="9">The sequence shown here is derived from an EMBL/GenBank/DDBJ whole genome shotgun (WGS) entry which is preliminary data.</text>
</comment>
<dbReference type="RefSeq" id="WP_192594818.1">
    <property type="nucleotide sequence ID" value="NZ_BAAALJ010000014.1"/>
</dbReference>
<organism evidence="9 10">
    <name type="scientific">Nesterenkonia lutea</name>
    <dbReference type="NCBI Taxonomy" id="272919"/>
    <lineage>
        <taxon>Bacteria</taxon>
        <taxon>Bacillati</taxon>
        <taxon>Actinomycetota</taxon>
        <taxon>Actinomycetes</taxon>
        <taxon>Micrococcales</taxon>
        <taxon>Micrococcaceae</taxon>
        <taxon>Nesterenkonia</taxon>
    </lineage>
</organism>
<feature type="transmembrane region" description="Helical" evidence="8">
    <location>
        <begin position="392"/>
        <end position="411"/>
    </location>
</feature>
<feature type="transmembrane region" description="Helical" evidence="8">
    <location>
        <begin position="21"/>
        <end position="50"/>
    </location>
</feature>
<feature type="transmembrane region" description="Helical" evidence="8">
    <location>
        <begin position="198"/>
        <end position="220"/>
    </location>
</feature>
<dbReference type="PANTHER" id="PTHR43486:SF1">
    <property type="entry name" value="LIPID II FLIPPASE MURJ-RELATED"/>
    <property type="match status" value="1"/>
</dbReference>
<proteinExistence type="predicted"/>
<dbReference type="PRINTS" id="PR01806">
    <property type="entry name" value="VIRFACTRMVIN"/>
</dbReference>
<name>A0ABR9JCN6_9MICC</name>
<evidence type="ECO:0000256" key="4">
    <source>
        <dbReference type="ARBA" id="ARBA00022960"/>
    </source>
</evidence>
<evidence type="ECO:0000256" key="2">
    <source>
        <dbReference type="ARBA" id="ARBA00022475"/>
    </source>
</evidence>
<dbReference type="Proteomes" id="UP000643525">
    <property type="component" value="Unassembled WGS sequence"/>
</dbReference>
<evidence type="ECO:0000313" key="10">
    <source>
        <dbReference type="Proteomes" id="UP000643525"/>
    </source>
</evidence>
<feature type="transmembrane region" description="Helical" evidence="8">
    <location>
        <begin position="56"/>
        <end position="75"/>
    </location>
</feature>
<dbReference type="PANTHER" id="PTHR43486">
    <property type="entry name" value="LIPID II FLIPPASE MURJ-RELATED"/>
    <property type="match status" value="1"/>
</dbReference>
<feature type="transmembrane region" description="Helical" evidence="8">
    <location>
        <begin position="417"/>
        <end position="438"/>
    </location>
</feature>
<gene>
    <name evidence="9" type="ORF">H4W27_000818</name>
</gene>
<feature type="transmembrane region" description="Helical" evidence="8">
    <location>
        <begin position="360"/>
        <end position="380"/>
    </location>
</feature>